<name>A0A6A4P0Z3_LUPAL</name>
<dbReference type="EMBL" id="WOCE01000018">
    <property type="protein sequence ID" value="KAE9593824.1"/>
    <property type="molecule type" value="Genomic_DNA"/>
</dbReference>
<organism evidence="2 3">
    <name type="scientific">Lupinus albus</name>
    <name type="common">White lupine</name>
    <name type="synonym">Lupinus termis</name>
    <dbReference type="NCBI Taxonomy" id="3870"/>
    <lineage>
        <taxon>Eukaryota</taxon>
        <taxon>Viridiplantae</taxon>
        <taxon>Streptophyta</taxon>
        <taxon>Embryophyta</taxon>
        <taxon>Tracheophyta</taxon>
        <taxon>Spermatophyta</taxon>
        <taxon>Magnoliopsida</taxon>
        <taxon>eudicotyledons</taxon>
        <taxon>Gunneridae</taxon>
        <taxon>Pentapetalae</taxon>
        <taxon>rosids</taxon>
        <taxon>fabids</taxon>
        <taxon>Fabales</taxon>
        <taxon>Fabaceae</taxon>
        <taxon>Papilionoideae</taxon>
        <taxon>50 kb inversion clade</taxon>
        <taxon>genistoids sensu lato</taxon>
        <taxon>core genistoids</taxon>
        <taxon>Genisteae</taxon>
        <taxon>Lupinus</taxon>
    </lineage>
</organism>
<keyword evidence="1" id="KW-0732">Signal</keyword>
<keyword evidence="3" id="KW-1185">Reference proteome</keyword>
<evidence type="ECO:0000313" key="3">
    <source>
        <dbReference type="Proteomes" id="UP000447434"/>
    </source>
</evidence>
<evidence type="ECO:0000313" key="2">
    <source>
        <dbReference type="EMBL" id="KAE9593824.1"/>
    </source>
</evidence>
<feature type="signal peptide" evidence="1">
    <location>
        <begin position="1"/>
        <end position="17"/>
    </location>
</feature>
<proteinExistence type="predicted"/>
<reference evidence="3" key="1">
    <citation type="journal article" date="2020" name="Nat. Commun.">
        <title>Genome sequence of the cluster root forming white lupin.</title>
        <authorList>
            <person name="Hufnagel B."/>
            <person name="Marques A."/>
            <person name="Soriano A."/>
            <person name="Marques L."/>
            <person name="Divol F."/>
            <person name="Doumas P."/>
            <person name="Sallet E."/>
            <person name="Mancinotti D."/>
            <person name="Carrere S."/>
            <person name="Marande W."/>
            <person name="Arribat S."/>
            <person name="Keller J."/>
            <person name="Huneau C."/>
            <person name="Blein T."/>
            <person name="Aime D."/>
            <person name="Laguerre M."/>
            <person name="Taylor J."/>
            <person name="Schubert V."/>
            <person name="Nelson M."/>
            <person name="Geu-Flores F."/>
            <person name="Crespi M."/>
            <person name="Gallardo-Guerrero K."/>
            <person name="Delaux P.-M."/>
            <person name="Salse J."/>
            <person name="Berges H."/>
            <person name="Guyot R."/>
            <person name="Gouzy J."/>
            <person name="Peret B."/>
        </authorList>
    </citation>
    <scope>NUCLEOTIDE SEQUENCE [LARGE SCALE GENOMIC DNA]</scope>
    <source>
        <strain evidence="3">cv. Amiga</strain>
    </source>
</reference>
<evidence type="ECO:0000256" key="1">
    <source>
        <dbReference type="SAM" id="SignalP"/>
    </source>
</evidence>
<feature type="chain" id="PRO_5025545307" evidence="1">
    <location>
        <begin position="18"/>
        <end position="83"/>
    </location>
</feature>
<gene>
    <name evidence="2" type="ORF">Lalb_Chr18g0047161</name>
</gene>
<dbReference type="AlphaFoldDB" id="A0A6A4P0Z3"/>
<dbReference type="Proteomes" id="UP000447434">
    <property type="component" value="Chromosome 18"/>
</dbReference>
<accession>A0A6A4P0Z3</accession>
<sequence length="83" mass="9256">MAKLSLMLAFMIWFLASTTIQEFPISEASASPNLLCKKDSDCANYNQCGPGRQPCKRYCFTGVCWCICGFCCGHKNNITQTIM</sequence>
<protein>
    <submittedName>
        <fullName evidence="2">Uncharacterized protein</fullName>
    </submittedName>
</protein>
<comment type="caution">
    <text evidence="2">The sequence shown here is derived from an EMBL/GenBank/DDBJ whole genome shotgun (WGS) entry which is preliminary data.</text>
</comment>